<dbReference type="Gene3D" id="3.30.230.120">
    <property type="match status" value="1"/>
</dbReference>
<reference evidence="2" key="1">
    <citation type="submission" date="2021-02" db="EMBL/GenBank/DDBJ databases">
        <authorList>
            <person name="Bekaert M."/>
        </authorList>
    </citation>
    <scope>NUCLEOTIDE SEQUENCE</scope>
    <source>
        <strain evidence="2">IoA-00</strain>
    </source>
</reference>
<dbReference type="Proteomes" id="UP000675881">
    <property type="component" value="Chromosome 14"/>
</dbReference>
<dbReference type="OrthoDB" id="1924968at2759"/>
<dbReference type="SUPFAM" id="SSF54211">
    <property type="entry name" value="Ribosomal protein S5 domain 2-like"/>
    <property type="match status" value="1"/>
</dbReference>
<keyword evidence="2" id="KW-0808">Transferase</keyword>
<dbReference type="InterPro" id="IPR020568">
    <property type="entry name" value="Ribosomal_Su5_D2-typ_SF"/>
</dbReference>
<sequence>MGLRGKTISLSIKNFWGEATLEESSDIQLIPHPIFDNLQFKDHKQLNKKFAHEGYHGGIVLLQATCRIFFNYCEKQKFEVNKNFHLKYDTNIPRQVGLAGSSAIITSVMKCLIQFYEIKIPIEILPQLILDVETKELNINAGLQDRVVQVYEGLIYMDFNKEYMHKHGHGIYQRLSPPRLPKLFIVYSKDPTHSGKIHSNVKQRWMKGEPEVIEGMKNLAKLTDEAKVALIKGDFGSLGELINSNFDHRRSMYDVQSLGENNLNMIEIAREVFNCPCKFPGSGGAVLGIIIDDSKETLMQKKYESLGYKFVVVEPYLP</sequence>
<gene>
    <name evidence="2" type="ORF">LSAA_4950</name>
</gene>
<evidence type="ECO:0000313" key="2">
    <source>
        <dbReference type="EMBL" id="CAF2849743.1"/>
    </source>
</evidence>
<dbReference type="EC" id="2.7.1.43" evidence="2"/>
<dbReference type="PANTHER" id="PTHR38710:SF1">
    <property type="entry name" value="WITH PUTATIVE URIDYL PYROPHOSPHORYLASE-RELATED"/>
    <property type="match status" value="1"/>
</dbReference>
<evidence type="ECO:0000313" key="3">
    <source>
        <dbReference type="Proteomes" id="UP000675881"/>
    </source>
</evidence>
<keyword evidence="3" id="KW-1185">Reference proteome</keyword>
<dbReference type="Pfam" id="PF00288">
    <property type="entry name" value="GHMP_kinases_N"/>
    <property type="match status" value="1"/>
</dbReference>
<evidence type="ECO:0000259" key="1">
    <source>
        <dbReference type="Pfam" id="PF00288"/>
    </source>
</evidence>
<dbReference type="InterPro" id="IPR006204">
    <property type="entry name" value="GHMP_kinase_N_dom"/>
</dbReference>
<dbReference type="InterPro" id="IPR053034">
    <property type="entry name" value="Glucuronokinase-like"/>
</dbReference>
<dbReference type="AlphaFoldDB" id="A0A7R8H4J3"/>
<dbReference type="GO" id="GO:0005524">
    <property type="term" value="F:ATP binding"/>
    <property type="evidence" value="ECO:0007669"/>
    <property type="project" value="InterPro"/>
</dbReference>
<proteinExistence type="predicted"/>
<dbReference type="InterPro" id="IPR036554">
    <property type="entry name" value="GHMP_kinase_C_sf"/>
</dbReference>
<organism evidence="2 3">
    <name type="scientific">Lepeophtheirus salmonis</name>
    <name type="common">Salmon louse</name>
    <name type="synonym">Caligus salmonis</name>
    <dbReference type="NCBI Taxonomy" id="72036"/>
    <lineage>
        <taxon>Eukaryota</taxon>
        <taxon>Metazoa</taxon>
        <taxon>Ecdysozoa</taxon>
        <taxon>Arthropoda</taxon>
        <taxon>Crustacea</taxon>
        <taxon>Multicrustacea</taxon>
        <taxon>Hexanauplia</taxon>
        <taxon>Copepoda</taxon>
        <taxon>Siphonostomatoida</taxon>
        <taxon>Caligidae</taxon>
        <taxon>Lepeophtheirus</taxon>
    </lineage>
</organism>
<dbReference type="EMBL" id="HG994593">
    <property type="protein sequence ID" value="CAF2849743.1"/>
    <property type="molecule type" value="Genomic_DNA"/>
</dbReference>
<accession>A0A7R8H4J3</accession>
<dbReference type="GO" id="GO:0047940">
    <property type="term" value="F:glucuronokinase activity"/>
    <property type="evidence" value="ECO:0007669"/>
    <property type="project" value="UniProtKB-EC"/>
</dbReference>
<feature type="domain" description="GHMP kinase N-terminal" evidence="1">
    <location>
        <begin position="77"/>
        <end position="153"/>
    </location>
</feature>
<name>A0A7R8H4J3_LEPSM</name>
<protein>
    <submittedName>
        <fullName evidence="2">GLCAK</fullName>
        <ecNumber evidence="2">2.7.1.43</ecNumber>
    </submittedName>
</protein>
<dbReference type="PANTHER" id="PTHR38710">
    <property type="entry name" value="WITH PUTATIVE URIDYL PYROPHOSPHORYLASE-RELATED"/>
    <property type="match status" value="1"/>
</dbReference>
<dbReference type="SUPFAM" id="SSF55060">
    <property type="entry name" value="GHMP Kinase, C-terminal domain"/>
    <property type="match status" value="1"/>
</dbReference>